<dbReference type="Proteomes" id="UP001610335">
    <property type="component" value="Unassembled WGS sequence"/>
</dbReference>
<comment type="caution">
    <text evidence="7">The sequence shown here is derived from an EMBL/GenBank/DDBJ whole genome shotgun (WGS) entry which is preliminary data.</text>
</comment>
<comment type="cofactor">
    <cofactor evidence="1">
        <name>Fe(2+)</name>
        <dbReference type="ChEBI" id="CHEBI:29033"/>
    </cofactor>
</comment>
<accession>A0ABR4IEY2</accession>
<evidence type="ECO:0000256" key="6">
    <source>
        <dbReference type="SAM" id="MobiDB-lite"/>
    </source>
</evidence>
<evidence type="ECO:0000256" key="5">
    <source>
        <dbReference type="ARBA" id="ARBA00023004"/>
    </source>
</evidence>
<dbReference type="Pfam" id="PF03055">
    <property type="entry name" value="RPE65"/>
    <property type="match status" value="1"/>
</dbReference>
<comment type="similarity">
    <text evidence="2">Belongs to the carotenoid oxygenase family.</text>
</comment>
<evidence type="ECO:0000256" key="3">
    <source>
        <dbReference type="ARBA" id="ARBA00022723"/>
    </source>
</evidence>
<keyword evidence="5" id="KW-0408">Iron</keyword>
<dbReference type="PANTHER" id="PTHR10543:SF24">
    <property type="entry name" value="CAROTENOID ISOMEROOXYGENASE"/>
    <property type="match status" value="1"/>
</dbReference>
<reference evidence="7 8" key="1">
    <citation type="submission" date="2024-07" db="EMBL/GenBank/DDBJ databases">
        <title>Section-level genome sequencing and comparative genomics of Aspergillus sections Usti and Cavernicolus.</title>
        <authorList>
            <consortium name="Lawrence Berkeley National Laboratory"/>
            <person name="Nybo J.L."/>
            <person name="Vesth T.C."/>
            <person name="Theobald S."/>
            <person name="Frisvad J.C."/>
            <person name="Larsen T.O."/>
            <person name="Kjaerboelling I."/>
            <person name="Rothschild-Mancinelli K."/>
            <person name="Lyhne E.K."/>
            <person name="Kogle M.E."/>
            <person name="Barry K."/>
            <person name="Clum A."/>
            <person name="Na H."/>
            <person name="Ledsgaard L."/>
            <person name="Lin J."/>
            <person name="Lipzen A."/>
            <person name="Kuo A."/>
            <person name="Riley R."/>
            <person name="Mondo S."/>
            <person name="LaButti K."/>
            <person name="Haridas S."/>
            <person name="Pangalinan J."/>
            <person name="Salamov A.A."/>
            <person name="Simmons B.A."/>
            <person name="Magnuson J.K."/>
            <person name="Chen J."/>
            <person name="Drula E."/>
            <person name="Henrissat B."/>
            <person name="Wiebenga A."/>
            <person name="Lubbers R.J."/>
            <person name="Gomes A.C."/>
            <person name="Makela M.R."/>
            <person name="Stajich J."/>
            <person name="Grigoriev I.V."/>
            <person name="Mortensen U.H."/>
            <person name="De vries R.P."/>
            <person name="Baker S.E."/>
            <person name="Andersen M.R."/>
        </authorList>
    </citation>
    <scope>NUCLEOTIDE SEQUENCE [LARGE SCALE GENOMIC DNA]</scope>
    <source>
        <strain evidence="7 8">CBS 600.67</strain>
    </source>
</reference>
<evidence type="ECO:0000256" key="2">
    <source>
        <dbReference type="ARBA" id="ARBA00006787"/>
    </source>
</evidence>
<protein>
    <submittedName>
        <fullName evidence="7">Carotenoid oxygenase</fullName>
    </submittedName>
</protein>
<evidence type="ECO:0000313" key="8">
    <source>
        <dbReference type="Proteomes" id="UP001610335"/>
    </source>
</evidence>
<dbReference type="PANTHER" id="PTHR10543">
    <property type="entry name" value="BETA-CAROTENE DIOXYGENASE"/>
    <property type="match status" value="1"/>
</dbReference>
<gene>
    <name evidence="7" type="ORF">BDW59DRAFT_179634</name>
</gene>
<evidence type="ECO:0000256" key="4">
    <source>
        <dbReference type="ARBA" id="ARBA00023002"/>
    </source>
</evidence>
<keyword evidence="8" id="KW-1185">Reference proteome</keyword>
<keyword evidence="3" id="KW-0479">Metal-binding</keyword>
<dbReference type="EMBL" id="JBFXLS010000031">
    <property type="protein sequence ID" value="KAL2826324.1"/>
    <property type="molecule type" value="Genomic_DNA"/>
</dbReference>
<feature type="region of interest" description="Disordered" evidence="6">
    <location>
        <begin position="1"/>
        <end position="28"/>
    </location>
</feature>
<sequence>MGNPSPKTPYKNWPNDAAFSTSTTSPTPTELKIIGTFPPSTAGTFFRTGPGQHKVDTPKGPYIRSHWFDGFSQIHRFQIIPIIDDGNENGNAGSCRVVYTSRSQVDELLEEARRGGNLDNYITFGQKRDPCISLFGKVMAVFRSGVPATGRKSASNVGVTVRPSMPGMPGGTVTTLTDANQIQYMDLDTLEPVGVTEQSGLHPDLKGPISCAHAAYDPVTGDLYNYNLDMGRSATYRIFRTSATTSKTEIIATISGAGVKPAYLHSFFLSEDFVILCIWPMYFTGYGASILWERNIIDALKFNPNAESKWYVIDRKGSRGIVATFTSPAFFSFHTVNAFQEENGDGTVDVVCDIIQFPDDYVVRNLYYENVLSTGSGQAVHEGARPDLVRYKLSSIPRKGTKKGVAAAEVVKKTEGAGELPTINPTYATKKHRYAYGIVDRGYSSFMDGLAKTDLETGEIKYWGREPKPHTPSEAVFVPDGTDESEDAGYLLSVVFDGEKGTSYLVCLRATDMTEVGRAECDHPISIGLHGVHLKDTNL</sequence>
<name>A0ABR4IEY2_9EURO</name>
<organism evidence="7 8">
    <name type="scientific">Aspergillus cavernicola</name>
    <dbReference type="NCBI Taxonomy" id="176166"/>
    <lineage>
        <taxon>Eukaryota</taxon>
        <taxon>Fungi</taxon>
        <taxon>Dikarya</taxon>
        <taxon>Ascomycota</taxon>
        <taxon>Pezizomycotina</taxon>
        <taxon>Eurotiomycetes</taxon>
        <taxon>Eurotiomycetidae</taxon>
        <taxon>Eurotiales</taxon>
        <taxon>Aspergillaceae</taxon>
        <taxon>Aspergillus</taxon>
        <taxon>Aspergillus subgen. Nidulantes</taxon>
    </lineage>
</organism>
<evidence type="ECO:0000313" key="7">
    <source>
        <dbReference type="EMBL" id="KAL2826324.1"/>
    </source>
</evidence>
<proteinExistence type="inferred from homology"/>
<dbReference type="InterPro" id="IPR004294">
    <property type="entry name" value="Carotenoid_Oase"/>
</dbReference>
<keyword evidence="4" id="KW-0560">Oxidoreductase</keyword>
<evidence type="ECO:0000256" key="1">
    <source>
        <dbReference type="ARBA" id="ARBA00001954"/>
    </source>
</evidence>